<dbReference type="RefSeq" id="WP_093715122.1">
    <property type="nucleotide sequence ID" value="NZ_FONG01000012.1"/>
</dbReference>
<accession>A0A1I2I2I4</accession>
<evidence type="ECO:0000256" key="1">
    <source>
        <dbReference type="SAM" id="SignalP"/>
    </source>
</evidence>
<evidence type="ECO:0000313" key="3">
    <source>
        <dbReference type="Proteomes" id="UP000199323"/>
    </source>
</evidence>
<dbReference type="STRING" id="380248.SAMN05216251_11267"/>
<evidence type="ECO:0000313" key="2">
    <source>
        <dbReference type="EMBL" id="SFF35277.1"/>
    </source>
</evidence>
<reference evidence="2 3" key="1">
    <citation type="submission" date="2016-10" db="EMBL/GenBank/DDBJ databases">
        <authorList>
            <person name="de Groot N.N."/>
        </authorList>
    </citation>
    <scope>NUCLEOTIDE SEQUENCE [LARGE SCALE GENOMIC DNA]</scope>
    <source>
        <strain evidence="2 3">CGMCC 4.3510</strain>
    </source>
</reference>
<dbReference type="Proteomes" id="UP000199323">
    <property type="component" value="Unassembled WGS sequence"/>
</dbReference>
<keyword evidence="3" id="KW-1185">Reference proteome</keyword>
<sequence>MNNATTRSGKSAAPTASRPASWYRRSARAAAAVATIGVLALGAPAATAAGNTYVWDDGASSVPMYFAPNTSASNVKIWMPNGTRFTMNCWLDNAGHRWFYGQEFTHGYWGYVTSGPVRNQTAVGGC</sequence>
<proteinExistence type="predicted"/>
<organism evidence="2 3">
    <name type="scientific">Actinacidiphila alni</name>
    <dbReference type="NCBI Taxonomy" id="380248"/>
    <lineage>
        <taxon>Bacteria</taxon>
        <taxon>Bacillati</taxon>
        <taxon>Actinomycetota</taxon>
        <taxon>Actinomycetes</taxon>
        <taxon>Kitasatosporales</taxon>
        <taxon>Streptomycetaceae</taxon>
        <taxon>Actinacidiphila</taxon>
    </lineage>
</organism>
<dbReference type="OrthoDB" id="4225935at2"/>
<feature type="chain" id="PRO_5011687152" description="SH3 domain-containing protein" evidence="1">
    <location>
        <begin position="49"/>
        <end position="126"/>
    </location>
</feature>
<protein>
    <recommendedName>
        <fullName evidence="4">SH3 domain-containing protein</fullName>
    </recommendedName>
</protein>
<dbReference type="EMBL" id="FONG01000012">
    <property type="protein sequence ID" value="SFF35277.1"/>
    <property type="molecule type" value="Genomic_DNA"/>
</dbReference>
<gene>
    <name evidence="2" type="ORF">SAMN05216251_11267</name>
</gene>
<keyword evidence="1" id="KW-0732">Signal</keyword>
<evidence type="ECO:0008006" key="4">
    <source>
        <dbReference type="Google" id="ProtNLM"/>
    </source>
</evidence>
<feature type="signal peptide" evidence="1">
    <location>
        <begin position="1"/>
        <end position="48"/>
    </location>
</feature>
<name>A0A1I2I2I4_9ACTN</name>
<dbReference type="AlphaFoldDB" id="A0A1I2I2I4"/>